<dbReference type="GO" id="GO:0008198">
    <property type="term" value="F:ferrous iron binding"/>
    <property type="evidence" value="ECO:0007669"/>
    <property type="project" value="TreeGrafter"/>
</dbReference>
<dbReference type="GO" id="GO:0016226">
    <property type="term" value="P:iron-sulfur cluster assembly"/>
    <property type="evidence" value="ECO:0007669"/>
    <property type="project" value="InterPro"/>
</dbReference>
<evidence type="ECO:0000256" key="1">
    <source>
        <dbReference type="ARBA" id="ARBA00008183"/>
    </source>
</evidence>
<dbReference type="GO" id="GO:0004322">
    <property type="term" value="F:ferroxidase activity"/>
    <property type="evidence" value="ECO:0007669"/>
    <property type="project" value="TreeGrafter"/>
</dbReference>
<dbReference type="Gene3D" id="3.30.920.10">
    <property type="entry name" value="Frataxin/CyaY"/>
    <property type="match status" value="1"/>
</dbReference>
<organism evidence="4 5">
    <name type="scientific">Hypericibacter terrae</name>
    <dbReference type="NCBI Taxonomy" id="2602015"/>
    <lineage>
        <taxon>Bacteria</taxon>
        <taxon>Pseudomonadati</taxon>
        <taxon>Pseudomonadota</taxon>
        <taxon>Alphaproteobacteria</taxon>
        <taxon>Rhodospirillales</taxon>
        <taxon>Dongiaceae</taxon>
        <taxon>Hypericibacter</taxon>
    </lineage>
</organism>
<dbReference type="NCBIfam" id="TIGR03421">
    <property type="entry name" value="FeS_CyaY"/>
    <property type="match status" value="1"/>
</dbReference>
<proteinExistence type="inferred from homology"/>
<dbReference type="PANTHER" id="PTHR16821:SF2">
    <property type="entry name" value="FRATAXIN, MITOCHONDRIAL"/>
    <property type="match status" value="1"/>
</dbReference>
<dbReference type="SUPFAM" id="SSF55387">
    <property type="entry name" value="Frataxin/Nqo15-like"/>
    <property type="match status" value="1"/>
</dbReference>
<name>A0A5J6MVN0_9PROT</name>
<dbReference type="PRINTS" id="PR00904">
    <property type="entry name" value="FRATAXIN"/>
</dbReference>
<dbReference type="AlphaFoldDB" id="A0A5J6MVN0"/>
<dbReference type="PROSITE" id="PS50810">
    <property type="entry name" value="FRATAXIN_2"/>
    <property type="match status" value="1"/>
</dbReference>
<dbReference type="EMBL" id="CP042906">
    <property type="protein sequence ID" value="QEX18836.1"/>
    <property type="molecule type" value="Genomic_DNA"/>
</dbReference>
<evidence type="ECO:0000256" key="3">
    <source>
        <dbReference type="SAM" id="Coils"/>
    </source>
</evidence>
<evidence type="ECO:0000313" key="4">
    <source>
        <dbReference type="EMBL" id="QEX18836.1"/>
    </source>
</evidence>
<keyword evidence="5" id="KW-1185">Reference proteome</keyword>
<dbReference type="GO" id="GO:0006879">
    <property type="term" value="P:intracellular iron ion homeostasis"/>
    <property type="evidence" value="ECO:0007669"/>
    <property type="project" value="TreeGrafter"/>
</dbReference>
<dbReference type="SMART" id="SM01219">
    <property type="entry name" value="Frataxin_Cyay"/>
    <property type="match status" value="1"/>
</dbReference>
<dbReference type="GO" id="GO:0051537">
    <property type="term" value="F:2 iron, 2 sulfur cluster binding"/>
    <property type="evidence" value="ECO:0007669"/>
    <property type="project" value="TreeGrafter"/>
</dbReference>
<keyword evidence="2" id="KW-0408">Iron</keyword>
<dbReference type="InterPro" id="IPR036524">
    <property type="entry name" value="Frataxin/CyaY_sf"/>
</dbReference>
<reference evidence="4 5" key="1">
    <citation type="submission" date="2019-08" db="EMBL/GenBank/DDBJ databases">
        <title>Hyperibacter terrae gen. nov., sp. nov. and Hyperibacter viscosus sp. nov., two new members in the family Rhodospirillaceae isolated from the rhizosphere of Hypericum perforatum.</title>
        <authorList>
            <person name="Noviana Z."/>
        </authorList>
    </citation>
    <scope>NUCLEOTIDE SEQUENCE [LARGE SCALE GENOMIC DNA]</scope>
    <source>
        <strain evidence="4 5">R5913</strain>
    </source>
</reference>
<protein>
    <submittedName>
        <fullName evidence="4">Protein CyaY</fullName>
    </submittedName>
</protein>
<sequence length="105" mass="11688">MDETSFERAAEKTLQQLMAALEEALDDEAEVDLEGGILTVELEAGGTYLLNMHRPNRQIWLSSPKSGAWHFDADPAAPGHWRSTRGGERLHDLLARELGHDLAPR</sequence>
<dbReference type="PANTHER" id="PTHR16821">
    <property type="entry name" value="FRATAXIN"/>
    <property type="match status" value="1"/>
</dbReference>
<dbReference type="GO" id="GO:0034986">
    <property type="term" value="F:iron chaperone activity"/>
    <property type="evidence" value="ECO:0007669"/>
    <property type="project" value="TreeGrafter"/>
</dbReference>
<dbReference type="KEGG" id="htq:FRZ44_41470"/>
<dbReference type="GO" id="GO:0008199">
    <property type="term" value="F:ferric iron binding"/>
    <property type="evidence" value="ECO:0007669"/>
    <property type="project" value="InterPro"/>
</dbReference>
<dbReference type="Pfam" id="PF01491">
    <property type="entry name" value="Frataxin_Cyay"/>
    <property type="match status" value="1"/>
</dbReference>
<comment type="similarity">
    <text evidence="1">Belongs to the frataxin family.</text>
</comment>
<evidence type="ECO:0000256" key="2">
    <source>
        <dbReference type="ARBA" id="ARBA00023004"/>
    </source>
</evidence>
<dbReference type="InterPro" id="IPR002908">
    <property type="entry name" value="Frataxin/CyaY"/>
</dbReference>
<evidence type="ECO:0000313" key="5">
    <source>
        <dbReference type="Proteomes" id="UP000326202"/>
    </source>
</evidence>
<dbReference type="Proteomes" id="UP000326202">
    <property type="component" value="Chromosome"/>
</dbReference>
<feature type="coiled-coil region" evidence="3">
    <location>
        <begin position="7"/>
        <end position="34"/>
    </location>
</feature>
<gene>
    <name evidence="4" type="primary">cyaY</name>
    <name evidence="4" type="ORF">FRZ44_41470</name>
</gene>
<dbReference type="GO" id="GO:0005737">
    <property type="term" value="C:cytoplasm"/>
    <property type="evidence" value="ECO:0007669"/>
    <property type="project" value="UniProtKB-ARBA"/>
</dbReference>
<accession>A0A5J6MVN0</accession>
<keyword evidence="3" id="KW-0175">Coiled coil</keyword>